<evidence type="ECO:0000259" key="5">
    <source>
        <dbReference type="PROSITE" id="PS50893"/>
    </source>
</evidence>
<dbReference type="SMART" id="SM00382">
    <property type="entry name" value="AAA"/>
    <property type="match status" value="1"/>
</dbReference>
<reference evidence="6" key="1">
    <citation type="journal article" date="2014" name="Genome Biol. Evol.">
        <title>Pangenome evidence for extensive interdomain horizontal transfer affecting lineage core and shell genes in uncultured planktonic thaumarchaeota and euryarchaeota.</title>
        <authorList>
            <person name="Deschamps P."/>
            <person name="Zivanovic Y."/>
            <person name="Moreira D."/>
            <person name="Rodriguez-Valera F."/>
            <person name="Lopez-Garcia P."/>
        </authorList>
    </citation>
    <scope>NUCLEOTIDE SEQUENCE</scope>
</reference>
<dbReference type="CDD" id="cd03230">
    <property type="entry name" value="ABC_DR_subfamily_A"/>
    <property type="match status" value="1"/>
</dbReference>
<gene>
    <name evidence="6" type="primary">ABC-2.A</name>
</gene>
<dbReference type="Pfam" id="PF00005">
    <property type="entry name" value="ABC_tran"/>
    <property type="match status" value="1"/>
</dbReference>
<accession>A0A075H3Z9</accession>
<evidence type="ECO:0000256" key="2">
    <source>
        <dbReference type="ARBA" id="ARBA00022448"/>
    </source>
</evidence>
<dbReference type="GO" id="GO:0005524">
    <property type="term" value="F:ATP binding"/>
    <property type="evidence" value="ECO:0007669"/>
    <property type="project" value="UniProtKB-KW"/>
</dbReference>
<dbReference type="PANTHER" id="PTHR43335:SF2">
    <property type="entry name" value="ABC TRANSPORTER, ATP-BINDING PROTEIN"/>
    <property type="match status" value="1"/>
</dbReference>
<dbReference type="PANTHER" id="PTHR43335">
    <property type="entry name" value="ABC TRANSPORTER, ATP-BINDING PROTEIN"/>
    <property type="match status" value="1"/>
</dbReference>
<evidence type="ECO:0000256" key="1">
    <source>
        <dbReference type="ARBA" id="ARBA00005417"/>
    </source>
</evidence>
<sequence length="332" mass="36811">MDGEGGSTPIITARSLGKMYGPHMALEDVNLEIPPGAVGVLGPNGAGKSTLFKCLLGLITTTSGEGTVLGYDIRTEGDKIRSRIGYMPEYDALDPGLSAIDQVRYAGELVGMNPAHATRRAHEVLQYVGLKDQRYRKIETYSTGMKQAAKLACALVHDPDVLICDEPTNGLDQKAREFMLQTLRRTVSEGNRSVLMSSHVMDDVQEVCERIVMIHKGRIVVQRRIEDLARQIEREIEISVWGGASRMQQELETRGFKVRRLGRVLRVDRVDDGTTRAVLEAAVSANVQVRQMREYEPDLEDIFLLIMERLGAEVRGTSDLMTTAHTGGDRDE</sequence>
<dbReference type="InterPro" id="IPR003593">
    <property type="entry name" value="AAA+_ATPase"/>
</dbReference>
<keyword evidence="4" id="KW-0067">ATP-binding</keyword>
<evidence type="ECO:0000313" key="6">
    <source>
        <dbReference type="EMBL" id="AIF10916.1"/>
    </source>
</evidence>
<dbReference type="Gene3D" id="3.40.50.300">
    <property type="entry name" value="P-loop containing nucleotide triphosphate hydrolases"/>
    <property type="match status" value="1"/>
</dbReference>
<name>A0A075H3Z9_9EURY</name>
<dbReference type="InterPro" id="IPR027417">
    <property type="entry name" value="P-loop_NTPase"/>
</dbReference>
<dbReference type="PROSITE" id="PS50893">
    <property type="entry name" value="ABC_TRANSPORTER_2"/>
    <property type="match status" value="1"/>
</dbReference>
<keyword evidence="2" id="KW-0813">Transport</keyword>
<dbReference type="EMBL" id="KF900903">
    <property type="protein sequence ID" value="AIF10916.1"/>
    <property type="molecule type" value="Genomic_DNA"/>
</dbReference>
<dbReference type="SUPFAM" id="SSF52540">
    <property type="entry name" value="P-loop containing nucleoside triphosphate hydrolases"/>
    <property type="match status" value="1"/>
</dbReference>
<keyword evidence="3" id="KW-0547">Nucleotide-binding</keyword>
<evidence type="ECO:0000256" key="4">
    <source>
        <dbReference type="ARBA" id="ARBA00022840"/>
    </source>
</evidence>
<feature type="domain" description="ABC transporter" evidence="5">
    <location>
        <begin position="11"/>
        <end position="241"/>
    </location>
</feature>
<dbReference type="AlphaFoldDB" id="A0A075H3Z9"/>
<organism evidence="6">
    <name type="scientific">uncultured marine group II/III euryarchaeote KM3_47_D05</name>
    <dbReference type="NCBI Taxonomy" id="1456451"/>
    <lineage>
        <taxon>Archaea</taxon>
        <taxon>Methanobacteriati</taxon>
        <taxon>Methanobacteriota</taxon>
        <taxon>environmental samples</taxon>
    </lineage>
</organism>
<dbReference type="GO" id="GO:0016887">
    <property type="term" value="F:ATP hydrolysis activity"/>
    <property type="evidence" value="ECO:0007669"/>
    <property type="project" value="InterPro"/>
</dbReference>
<evidence type="ECO:0000256" key="3">
    <source>
        <dbReference type="ARBA" id="ARBA00022741"/>
    </source>
</evidence>
<proteinExistence type="inferred from homology"/>
<dbReference type="InterPro" id="IPR003439">
    <property type="entry name" value="ABC_transporter-like_ATP-bd"/>
</dbReference>
<comment type="similarity">
    <text evidence="1">Belongs to the ABC transporter superfamily.</text>
</comment>
<protein>
    <submittedName>
        <fullName evidence="6">ABC transporter-like protein (ABC-2.A)</fullName>
    </submittedName>
</protein>